<evidence type="ECO:0000256" key="2">
    <source>
        <dbReference type="ARBA" id="ARBA00022553"/>
    </source>
</evidence>
<evidence type="ECO:0000256" key="1">
    <source>
        <dbReference type="ARBA" id="ARBA00007831"/>
    </source>
</evidence>
<dbReference type="PRINTS" id="PR01811">
    <property type="entry name" value="ANNEXINXIII"/>
</dbReference>
<evidence type="ECO:0000313" key="9">
    <source>
        <dbReference type="Proteomes" id="UP000694388"/>
    </source>
</evidence>
<keyword evidence="3 7" id="KW-0677">Repeat</keyword>
<evidence type="ECO:0000256" key="5">
    <source>
        <dbReference type="ARBA" id="ARBA00023216"/>
    </source>
</evidence>
<sequence>MGNVQPTVEEYPDADAEEDARTIRSACRGAGTDEDEIISILTNRSSQQRQQIKHAYESMFGEELESVLRGEIRGDFEEVILALLDRPSVYDAKQLRSAMKGAGTDTELIIEILCTRVNPQINALRIAYNTVFGRDLEDDLRSETSGDVEKLFVALAQGNRDTGFDVDPDLAEEDANNLHEAGEGSWGTDEFTFTEVLARRNHMQLRATFRAYKIMHDSDIEDVIQSETSGHLCDAYLTIVRCAKDCQGYFAERIYRSMKGVGTDDATLIRTIISRCQIDLGTIREKFNETYDSVLAAWIDEECSGDYKKVLICLLH</sequence>
<name>A0A8C4WXL6_EPTBU</name>
<dbReference type="SUPFAM" id="SSF47874">
    <property type="entry name" value="Annexin"/>
    <property type="match status" value="1"/>
</dbReference>
<evidence type="ECO:0000313" key="8">
    <source>
        <dbReference type="Ensembl" id="ENSEBUP00000017766.1"/>
    </source>
</evidence>
<dbReference type="Gene3D" id="1.10.220.10">
    <property type="entry name" value="Annexin"/>
    <property type="match status" value="4"/>
</dbReference>
<dbReference type="GO" id="GO:0001786">
    <property type="term" value="F:phosphatidylserine binding"/>
    <property type="evidence" value="ECO:0007669"/>
    <property type="project" value="TreeGrafter"/>
</dbReference>
<dbReference type="InterPro" id="IPR009166">
    <property type="entry name" value="ANX13"/>
</dbReference>
<keyword evidence="6 7" id="KW-0111">Calcium/phospholipid-binding</keyword>
<keyword evidence="2" id="KW-0597">Phosphoprotein</keyword>
<dbReference type="GO" id="GO:0012506">
    <property type="term" value="C:vesicle membrane"/>
    <property type="evidence" value="ECO:0007669"/>
    <property type="project" value="TreeGrafter"/>
</dbReference>
<dbReference type="AlphaFoldDB" id="A0A8C4WXL6"/>
<dbReference type="PROSITE" id="PS51897">
    <property type="entry name" value="ANNEXIN_2"/>
    <property type="match status" value="4"/>
</dbReference>
<comment type="similarity">
    <text evidence="1 7">Belongs to the annexin family.</text>
</comment>
<keyword evidence="9" id="KW-1185">Reference proteome</keyword>
<evidence type="ECO:0000256" key="3">
    <source>
        <dbReference type="ARBA" id="ARBA00022737"/>
    </source>
</evidence>
<protein>
    <recommendedName>
        <fullName evidence="7">Annexin</fullName>
    </recommendedName>
</protein>
<dbReference type="FunFam" id="1.10.220.10:FF:000003">
    <property type="entry name" value="Annexin"/>
    <property type="match status" value="1"/>
</dbReference>
<dbReference type="PROSITE" id="PS00223">
    <property type="entry name" value="ANNEXIN_1"/>
    <property type="match status" value="3"/>
</dbReference>
<evidence type="ECO:0000256" key="4">
    <source>
        <dbReference type="ARBA" id="ARBA00022837"/>
    </source>
</evidence>
<dbReference type="GeneTree" id="ENSGT00940000159797"/>
<dbReference type="InterPro" id="IPR018502">
    <property type="entry name" value="Annexin_repeat"/>
</dbReference>
<dbReference type="GO" id="GO:0005737">
    <property type="term" value="C:cytoplasm"/>
    <property type="evidence" value="ECO:0007669"/>
    <property type="project" value="TreeGrafter"/>
</dbReference>
<dbReference type="OMA" id="LLIGKDM"/>
<keyword evidence="5 7" id="KW-0041">Annexin</keyword>
<dbReference type="GO" id="GO:0005509">
    <property type="term" value="F:calcium ion binding"/>
    <property type="evidence" value="ECO:0007669"/>
    <property type="project" value="InterPro"/>
</dbReference>
<dbReference type="Proteomes" id="UP000694388">
    <property type="component" value="Unplaced"/>
</dbReference>
<proteinExistence type="inferred from homology"/>
<reference evidence="8" key="2">
    <citation type="submission" date="2025-09" db="UniProtKB">
        <authorList>
            <consortium name="Ensembl"/>
        </authorList>
    </citation>
    <scope>IDENTIFICATION</scope>
</reference>
<dbReference type="InterPro" id="IPR037104">
    <property type="entry name" value="Annexin_sf"/>
</dbReference>
<organism evidence="8 9">
    <name type="scientific">Eptatretus burgeri</name>
    <name type="common">Inshore hagfish</name>
    <dbReference type="NCBI Taxonomy" id="7764"/>
    <lineage>
        <taxon>Eukaryota</taxon>
        <taxon>Metazoa</taxon>
        <taxon>Chordata</taxon>
        <taxon>Craniata</taxon>
        <taxon>Vertebrata</taxon>
        <taxon>Cyclostomata</taxon>
        <taxon>Myxini</taxon>
        <taxon>Myxiniformes</taxon>
        <taxon>Myxinidae</taxon>
        <taxon>Eptatretinae</taxon>
        <taxon>Eptatretus</taxon>
    </lineage>
</organism>
<accession>A0A8C4WXL6</accession>
<dbReference type="FunFam" id="1.10.220.10:FF:000002">
    <property type="entry name" value="Annexin"/>
    <property type="match status" value="1"/>
</dbReference>
<dbReference type="Pfam" id="PF00191">
    <property type="entry name" value="Annexin"/>
    <property type="match status" value="4"/>
</dbReference>
<dbReference type="GO" id="GO:0005544">
    <property type="term" value="F:calcium-dependent phospholipid binding"/>
    <property type="evidence" value="ECO:0007669"/>
    <property type="project" value="UniProtKB-KW"/>
</dbReference>
<keyword evidence="4 7" id="KW-0106">Calcium</keyword>
<dbReference type="FunFam" id="1.10.220.10:FF:000005">
    <property type="entry name" value="Annexin"/>
    <property type="match status" value="1"/>
</dbReference>
<dbReference type="FunFam" id="1.10.220.10:FF:000001">
    <property type="entry name" value="Annexin"/>
    <property type="match status" value="1"/>
</dbReference>
<comment type="domain">
    <text evidence="7">A pair of annexin repeats may form one binding site for calcium and phospholipid.</text>
</comment>
<dbReference type="PRINTS" id="PR00196">
    <property type="entry name" value="ANNEXIN"/>
</dbReference>
<dbReference type="GO" id="GO:0005634">
    <property type="term" value="C:nucleus"/>
    <property type="evidence" value="ECO:0007669"/>
    <property type="project" value="TreeGrafter"/>
</dbReference>
<dbReference type="Ensembl" id="ENSEBUT00000018342.1">
    <property type="protein sequence ID" value="ENSEBUP00000017766.1"/>
    <property type="gene ID" value="ENSEBUG00000011096.1"/>
</dbReference>
<dbReference type="SMART" id="SM00335">
    <property type="entry name" value="ANX"/>
    <property type="match status" value="4"/>
</dbReference>
<dbReference type="GO" id="GO:0005886">
    <property type="term" value="C:plasma membrane"/>
    <property type="evidence" value="ECO:0007669"/>
    <property type="project" value="TreeGrafter"/>
</dbReference>
<evidence type="ECO:0000256" key="7">
    <source>
        <dbReference type="RuleBase" id="RU003540"/>
    </source>
</evidence>
<dbReference type="InterPro" id="IPR018252">
    <property type="entry name" value="Annexin_repeat_CS"/>
</dbReference>
<dbReference type="PANTHER" id="PTHR10502:SF175">
    <property type="entry name" value="ANNEXIN A13"/>
    <property type="match status" value="1"/>
</dbReference>
<reference evidence="8" key="1">
    <citation type="submission" date="2025-08" db="UniProtKB">
        <authorList>
            <consortium name="Ensembl"/>
        </authorList>
    </citation>
    <scope>IDENTIFICATION</scope>
</reference>
<evidence type="ECO:0000256" key="6">
    <source>
        <dbReference type="ARBA" id="ARBA00023302"/>
    </source>
</evidence>
<dbReference type="PANTHER" id="PTHR10502">
    <property type="entry name" value="ANNEXIN"/>
    <property type="match status" value="1"/>
</dbReference>
<dbReference type="InterPro" id="IPR001464">
    <property type="entry name" value="Annexin"/>
</dbReference>